<comment type="caution">
    <text evidence="2">The sequence shown here is derived from an EMBL/GenBank/DDBJ whole genome shotgun (WGS) entry which is preliminary data.</text>
</comment>
<dbReference type="PANTHER" id="PTHR16039:SF1">
    <property type="entry name" value="HAUS AUGMIN-LIKE COMPLEX SUBUNIT 2"/>
    <property type="match status" value="1"/>
</dbReference>
<evidence type="ECO:0000313" key="2">
    <source>
        <dbReference type="EMBL" id="KAF6137020.1"/>
    </source>
</evidence>
<dbReference type="InterPro" id="IPR028346">
    <property type="entry name" value="HAUS2"/>
</dbReference>
<organism evidence="2 3">
    <name type="scientific">Kingdonia uniflora</name>
    <dbReference type="NCBI Taxonomy" id="39325"/>
    <lineage>
        <taxon>Eukaryota</taxon>
        <taxon>Viridiplantae</taxon>
        <taxon>Streptophyta</taxon>
        <taxon>Embryophyta</taxon>
        <taxon>Tracheophyta</taxon>
        <taxon>Spermatophyta</taxon>
        <taxon>Magnoliopsida</taxon>
        <taxon>Ranunculales</taxon>
        <taxon>Circaeasteraceae</taxon>
        <taxon>Kingdonia</taxon>
    </lineage>
</organism>
<sequence length="73" mass="7632">MSMGGDPTGVGKKLLRRLGGMSDALSIASNLGFSIPPPPSSTQEDDLQSLSTATGDKSDNLIMVLRELTVAQR</sequence>
<dbReference type="GO" id="GO:0031023">
    <property type="term" value="P:microtubule organizing center organization"/>
    <property type="evidence" value="ECO:0007669"/>
    <property type="project" value="InterPro"/>
</dbReference>
<evidence type="ECO:0000256" key="1">
    <source>
        <dbReference type="SAM" id="MobiDB-lite"/>
    </source>
</evidence>
<dbReference type="AlphaFoldDB" id="A0A7J7L305"/>
<name>A0A7J7L305_9MAGN</name>
<proteinExistence type="predicted"/>
<dbReference type="EMBL" id="JACGCM010002660">
    <property type="protein sequence ID" value="KAF6137020.1"/>
    <property type="molecule type" value="Genomic_DNA"/>
</dbReference>
<dbReference type="PANTHER" id="PTHR16039">
    <property type="entry name" value="HAUS AUGMIN-LIKE COMPLEX SUBUNIT 2"/>
    <property type="match status" value="1"/>
</dbReference>
<dbReference type="GO" id="GO:1990498">
    <property type="term" value="C:mitotic spindle microtubule"/>
    <property type="evidence" value="ECO:0007669"/>
    <property type="project" value="TreeGrafter"/>
</dbReference>
<accession>A0A7J7L305</accession>
<dbReference type="OrthoDB" id="1678146at2759"/>
<dbReference type="Pfam" id="PF15003">
    <property type="entry name" value="HAUS2"/>
    <property type="match status" value="1"/>
</dbReference>
<gene>
    <name evidence="2" type="ORF">GIB67_030784</name>
</gene>
<dbReference type="Proteomes" id="UP000541444">
    <property type="component" value="Unassembled WGS sequence"/>
</dbReference>
<dbReference type="GO" id="GO:0051225">
    <property type="term" value="P:spindle assembly"/>
    <property type="evidence" value="ECO:0007669"/>
    <property type="project" value="InterPro"/>
</dbReference>
<dbReference type="GO" id="GO:0007020">
    <property type="term" value="P:microtubule nucleation"/>
    <property type="evidence" value="ECO:0007669"/>
    <property type="project" value="TreeGrafter"/>
</dbReference>
<feature type="region of interest" description="Disordered" evidence="1">
    <location>
        <begin position="30"/>
        <end position="54"/>
    </location>
</feature>
<evidence type="ECO:0000313" key="3">
    <source>
        <dbReference type="Proteomes" id="UP000541444"/>
    </source>
</evidence>
<protein>
    <submittedName>
        <fullName evidence="2">Uncharacterized protein</fullName>
    </submittedName>
</protein>
<reference evidence="2 3" key="1">
    <citation type="journal article" date="2020" name="IScience">
        <title>Genome Sequencing of the Endangered Kingdonia uniflora (Circaeasteraceae, Ranunculales) Reveals Potential Mechanisms of Evolutionary Specialization.</title>
        <authorList>
            <person name="Sun Y."/>
            <person name="Deng T."/>
            <person name="Zhang A."/>
            <person name="Moore M.J."/>
            <person name="Landis J.B."/>
            <person name="Lin N."/>
            <person name="Zhang H."/>
            <person name="Zhang X."/>
            <person name="Huang J."/>
            <person name="Zhang X."/>
            <person name="Sun H."/>
            <person name="Wang H."/>
        </authorList>
    </citation>
    <scope>NUCLEOTIDE SEQUENCE [LARGE SCALE GENOMIC DNA]</scope>
    <source>
        <strain evidence="2">TB1705</strain>
        <tissue evidence="2">Leaf</tissue>
    </source>
</reference>
<keyword evidence="3" id="KW-1185">Reference proteome</keyword>